<feature type="region of interest" description="Disordered" evidence="4">
    <location>
        <begin position="1"/>
        <end position="85"/>
    </location>
</feature>
<dbReference type="PANTHER" id="PTHR46183:SF8">
    <property type="entry name" value="PROTEIN CLMP1"/>
    <property type="match status" value="1"/>
</dbReference>
<dbReference type="GO" id="GO:0010494">
    <property type="term" value="C:cytoplasmic stress granule"/>
    <property type="evidence" value="ECO:0007669"/>
    <property type="project" value="EnsemblPlants"/>
</dbReference>
<evidence type="ECO:0000313" key="7">
    <source>
        <dbReference type="Proteomes" id="UP001157006"/>
    </source>
</evidence>
<dbReference type="Gene3D" id="3.10.20.90">
    <property type="entry name" value="Phosphatidylinositol 3-kinase Catalytic Subunit, Chain A, domain 1"/>
    <property type="match status" value="1"/>
</dbReference>
<evidence type="ECO:0000256" key="3">
    <source>
        <dbReference type="ARBA" id="ARBA00022803"/>
    </source>
</evidence>
<gene>
    <name evidence="6" type="ORF">VFH_I448200</name>
</gene>
<feature type="region of interest" description="Disordered" evidence="4">
    <location>
        <begin position="456"/>
        <end position="478"/>
    </location>
</feature>
<dbReference type="InterPro" id="IPR044517">
    <property type="entry name" value="PHOX1-4"/>
</dbReference>
<dbReference type="SUPFAM" id="SSF54277">
    <property type="entry name" value="CAD &amp; PB1 domains"/>
    <property type="match status" value="1"/>
</dbReference>
<sequence length="478" mass="54022">MRKSGGRRKKDKVGSPNSGSQPNSPSSPNTAAFNPLPSPKKPEHNSPLSSNTAAFDPLPSPKKPGHNSPLKPEPKLKPESDSSNEHGMIASRQLKLAYDHDIRLAQMPINCSFRVLRDLVKKKFPTSNSVLIKYKDNDGDLVTITSTEELRLAESTVDKTYSIGTLKLNIIEVSPEQEPLLLEEGEKKEKRLDCVLDEKNGSTECKKVVENVEVDDWLYEFAELFSSHVGSNQSIDFRELGTEFCSEALEDIVTCDEAQDLFYKAEFKFQEVAALAFFNWGNVDMCAARKLGKLDENENEVVVMKESEFDFVKEKYYLAREKYERAVVIKPDFYEGLLAIGQQQFELAKLHWSFGMVNKMDLGKETLRLFDVAEEKMMAASDMWERLEEGKLGGQVSVGMRSQINLFWGNMLFERSQVEFKLGMRDWKRKLDASVERFEIAGASADDVSTILKKHCSNGNARDGEPKGSPRTQIKMMK</sequence>
<reference evidence="6 7" key="1">
    <citation type="submission" date="2023-01" db="EMBL/GenBank/DDBJ databases">
        <authorList>
            <person name="Kreplak J."/>
        </authorList>
    </citation>
    <scope>NUCLEOTIDE SEQUENCE [LARGE SCALE GENOMIC DNA]</scope>
</reference>
<dbReference type="AlphaFoldDB" id="A0AAV0YXP2"/>
<organism evidence="6 7">
    <name type="scientific">Vicia faba</name>
    <name type="common">Broad bean</name>
    <name type="synonym">Faba vulgaris</name>
    <dbReference type="NCBI Taxonomy" id="3906"/>
    <lineage>
        <taxon>Eukaryota</taxon>
        <taxon>Viridiplantae</taxon>
        <taxon>Streptophyta</taxon>
        <taxon>Embryophyta</taxon>
        <taxon>Tracheophyta</taxon>
        <taxon>Spermatophyta</taxon>
        <taxon>Magnoliopsida</taxon>
        <taxon>eudicotyledons</taxon>
        <taxon>Gunneridae</taxon>
        <taxon>Pentapetalae</taxon>
        <taxon>rosids</taxon>
        <taxon>fabids</taxon>
        <taxon>Fabales</taxon>
        <taxon>Fabaceae</taxon>
        <taxon>Papilionoideae</taxon>
        <taxon>50 kb inversion clade</taxon>
        <taxon>NPAAA clade</taxon>
        <taxon>Hologalegina</taxon>
        <taxon>IRL clade</taxon>
        <taxon>Fabeae</taxon>
        <taxon>Vicia</taxon>
    </lineage>
</organism>
<proteinExistence type="predicted"/>
<evidence type="ECO:0000259" key="5">
    <source>
        <dbReference type="PROSITE" id="PS51745"/>
    </source>
</evidence>
<keyword evidence="2" id="KW-0677">Repeat</keyword>
<dbReference type="Proteomes" id="UP001157006">
    <property type="component" value="Chromosome 1L"/>
</dbReference>
<dbReference type="InterPro" id="IPR000270">
    <property type="entry name" value="PB1_dom"/>
</dbReference>
<dbReference type="SMART" id="SM00666">
    <property type="entry name" value="PB1"/>
    <property type="match status" value="1"/>
</dbReference>
<evidence type="ECO:0000256" key="1">
    <source>
        <dbReference type="ARBA" id="ARBA00011726"/>
    </source>
</evidence>
<protein>
    <recommendedName>
        <fullName evidence="5">PB1 domain-containing protein</fullName>
    </recommendedName>
</protein>
<name>A0AAV0YXP2_VICFA</name>
<dbReference type="PROSITE" id="PS51745">
    <property type="entry name" value="PB1"/>
    <property type="match status" value="1"/>
</dbReference>
<feature type="compositionally biased region" description="Low complexity" evidence="4">
    <location>
        <begin position="14"/>
        <end position="29"/>
    </location>
</feature>
<comment type="subunit">
    <text evidence="1">Homodimers and heterodimers.</text>
</comment>
<dbReference type="InterPro" id="IPR053793">
    <property type="entry name" value="PB1-like"/>
</dbReference>
<dbReference type="EMBL" id="OX451736">
    <property type="protein sequence ID" value="CAI8590586.1"/>
    <property type="molecule type" value="Genomic_DNA"/>
</dbReference>
<dbReference type="GO" id="GO:0003729">
    <property type="term" value="F:mRNA binding"/>
    <property type="evidence" value="ECO:0007669"/>
    <property type="project" value="EnsemblPlants"/>
</dbReference>
<accession>A0AAV0YXP2</accession>
<evidence type="ECO:0000256" key="4">
    <source>
        <dbReference type="SAM" id="MobiDB-lite"/>
    </source>
</evidence>
<feature type="compositionally biased region" description="Basic residues" evidence="4">
    <location>
        <begin position="1"/>
        <end position="11"/>
    </location>
</feature>
<keyword evidence="3" id="KW-0802">TPR repeat</keyword>
<feature type="compositionally biased region" description="Basic and acidic residues" evidence="4">
    <location>
        <begin position="72"/>
        <end position="84"/>
    </location>
</feature>
<evidence type="ECO:0000256" key="2">
    <source>
        <dbReference type="ARBA" id="ARBA00022737"/>
    </source>
</evidence>
<dbReference type="PANTHER" id="PTHR46183">
    <property type="entry name" value="PROTEIN CLMP1"/>
    <property type="match status" value="1"/>
</dbReference>
<evidence type="ECO:0000313" key="6">
    <source>
        <dbReference type="EMBL" id="CAI8590586.1"/>
    </source>
</evidence>
<keyword evidence="7" id="KW-1185">Reference proteome</keyword>
<dbReference type="CDD" id="cd05992">
    <property type="entry name" value="PB1"/>
    <property type="match status" value="1"/>
</dbReference>
<dbReference type="Pfam" id="PF00564">
    <property type="entry name" value="PB1"/>
    <property type="match status" value="1"/>
</dbReference>
<feature type="domain" description="PB1" evidence="5">
    <location>
        <begin position="91"/>
        <end position="173"/>
    </location>
</feature>